<accession>A0ABV4DLX6</accession>
<dbReference type="NCBIfam" id="TIGR01835">
    <property type="entry name" value="HMG-CoA-S_prok"/>
    <property type="match status" value="1"/>
</dbReference>
<protein>
    <submittedName>
        <fullName evidence="5">Hydroxymethylglutaryl-CoA synthase</fullName>
        <ecNumber evidence="5">2.3.3.10</ecNumber>
    </submittedName>
</protein>
<name>A0ABV4DLX6_9LACO</name>
<dbReference type="RefSeq" id="WP_369940170.1">
    <property type="nucleotide sequence ID" value="NZ_JBCLUF010000002.1"/>
</dbReference>
<dbReference type="SUPFAM" id="SSF53901">
    <property type="entry name" value="Thiolase-like"/>
    <property type="match status" value="2"/>
</dbReference>
<evidence type="ECO:0000313" key="5">
    <source>
        <dbReference type="EMBL" id="MEY8661479.1"/>
    </source>
</evidence>
<dbReference type="EMBL" id="JBCLUF010000002">
    <property type="protein sequence ID" value="MEY8661479.1"/>
    <property type="molecule type" value="Genomic_DNA"/>
</dbReference>
<dbReference type="EC" id="2.3.3.10" evidence="5"/>
<dbReference type="InterPro" id="IPR011554">
    <property type="entry name" value="HMG_CoA_synthase_prok"/>
</dbReference>
<sequence>MNIGIDKLGFYTSHLYVEMAKLAKAREVDPNKYLIGIGQEKMAVIPPTQDAVTLAANAAASIITKEDMEKIDLVIVATESGVDNSKSVAAYVSRLLGLRKDIRVLELKQACYAATAGLQLAKGHIALHPDKKALVIGADIARYGLKTAGEPTQGGGAVAMLVANDPQILALQDDSVYYADDIMDFWRPLAATEALVDGKYSAGIYLDFFAKVFARYQQETGLTANDFKALLFHLPYTKQGLKALRVAIASLDPTKQAQLLAEFEASKQYSKVTGNLYTGSLYLSLLSLLENSTSLCPGDRLGLFSYGSGAQAEFYSGILQPKFKEALGDHTKLLAHRKEVDVLEYEKIFESNLKHESDRELDITSDPAQFVLAGVKENKRQYIKQ</sequence>
<comment type="similarity">
    <text evidence="1">Belongs to the thiolase-like superfamily. HMG-CoA synthase family.</text>
</comment>
<evidence type="ECO:0000259" key="3">
    <source>
        <dbReference type="Pfam" id="PF01154"/>
    </source>
</evidence>
<dbReference type="Proteomes" id="UP001565236">
    <property type="component" value="Unassembled WGS sequence"/>
</dbReference>
<feature type="domain" description="Hydroxymethylglutaryl-coenzyme A synthase C-terminal" evidence="4">
    <location>
        <begin position="264"/>
        <end position="350"/>
    </location>
</feature>
<dbReference type="PANTHER" id="PTHR43323">
    <property type="entry name" value="3-HYDROXY-3-METHYLGLUTARYL COENZYME A SYNTHASE"/>
    <property type="match status" value="1"/>
</dbReference>
<evidence type="ECO:0000256" key="2">
    <source>
        <dbReference type="ARBA" id="ARBA00022679"/>
    </source>
</evidence>
<dbReference type="Pfam" id="PF01154">
    <property type="entry name" value="HMG_CoA_synt_N"/>
    <property type="match status" value="1"/>
</dbReference>
<dbReference type="InterPro" id="IPR016039">
    <property type="entry name" value="Thiolase-like"/>
</dbReference>
<dbReference type="Gene3D" id="3.40.47.10">
    <property type="match status" value="2"/>
</dbReference>
<evidence type="ECO:0000313" key="6">
    <source>
        <dbReference type="Proteomes" id="UP001565236"/>
    </source>
</evidence>
<comment type="caution">
    <text evidence="5">The sequence shown here is derived from an EMBL/GenBank/DDBJ whole genome shotgun (WGS) entry which is preliminary data.</text>
</comment>
<dbReference type="CDD" id="cd00827">
    <property type="entry name" value="init_cond_enzymes"/>
    <property type="match status" value="1"/>
</dbReference>
<gene>
    <name evidence="5" type="ORF">AALT52_01020</name>
</gene>
<keyword evidence="5" id="KW-0012">Acyltransferase</keyword>
<dbReference type="Pfam" id="PF08540">
    <property type="entry name" value="HMG_CoA_synt_C"/>
    <property type="match status" value="1"/>
</dbReference>
<feature type="domain" description="Hydroxymethylglutaryl-coenzyme A synthase N-terminal" evidence="3">
    <location>
        <begin position="2"/>
        <end position="164"/>
    </location>
</feature>
<reference evidence="5 6" key="1">
    <citation type="submission" date="2024-03" db="EMBL/GenBank/DDBJ databases">
        <title>Mouse gut bacterial collection (mGBC) of GemPharmatech.</title>
        <authorList>
            <person name="He Y."/>
            <person name="Dong L."/>
            <person name="Wu D."/>
            <person name="Gao X."/>
            <person name="Lin Z."/>
        </authorList>
    </citation>
    <scope>NUCLEOTIDE SEQUENCE [LARGE SCALE GENOMIC DNA]</scope>
    <source>
        <strain evidence="5 6">15-30</strain>
    </source>
</reference>
<evidence type="ECO:0000256" key="1">
    <source>
        <dbReference type="ARBA" id="ARBA00007061"/>
    </source>
</evidence>
<keyword evidence="6" id="KW-1185">Reference proteome</keyword>
<keyword evidence="2 5" id="KW-0808">Transferase</keyword>
<organism evidence="5 6">
    <name type="scientific">Ligilactobacillus faecis</name>
    <dbReference type="NCBI Taxonomy" id="762833"/>
    <lineage>
        <taxon>Bacteria</taxon>
        <taxon>Bacillati</taxon>
        <taxon>Bacillota</taxon>
        <taxon>Bacilli</taxon>
        <taxon>Lactobacillales</taxon>
        <taxon>Lactobacillaceae</taxon>
        <taxon>Ligilactobacillus</taxon>
    </lineage>
</organism>
<evidence type="ECO:0000259" key="4">
    <source>
        <dbReference type="Pfam" id="PF08540"/>
    </source>
</evidence>
<dbReference type="InterPro" id="IPR013746">
    <property type="entry name" value="HMG_CoA_synt_C_dom"/>
</dbReference>
<dbReference type="PANTHER" id="PTHR43323:SF2">
    <property type="entry name" value="HYDROXYMETHYLGLUTARYL-COA SYNTHASE"/>
    <property type="match status" value="1"/>
</dbReference>
<proteinExistence type="inferred from homology"/>
<dbReference type="InterPro" id="IPR013528">
    <property type="entry name" value="HMG_CoA_synth_N"/>
</dbReference>
<dbReference type="GO" id="GO:0004421">
    <property type="term" value="F:hydroxymethylglutaryl-CoA synthase activity"/>
    <property type="evidence" value="ECO:0007669"/>
    <property type="project" value="UniProtKB-EC"/>
</dbReference>